<dbReference type="Gene3D" id="3.40.710.10">
    <property type="entry name" value="DD-peptidase/beta-lactamase superfamily"/>
    <property type="match status" value="1"/>
</dbReference>
<accession>A0A4U8US88</accession>
<gene>
    <name evidence="2" type="ORF">L596_002828</name>
</gene>
<dbReference type="EMBL" id="CM016762">
    <property type="protein sequence ID" value="TMS35419.1"/>
    <property type="molecule type" value="Genomic_DNA"/>
</dbReference>
<dbReference type="Proteomes" id="UP000298663">
    <property type="component" value="Chromosome X"/>
</dbReference>
<dbReference type="OrthoDB" id="5946976at2759"/>
<dbReference type="SUPFAM" id="SSF56601">
    <property type="entry name" value="beta-lactamase/transpeptidase-like"/>
    <property type="match status" value="1"/>
</dbReference>
<reference evidence="2 3" key="2">
    <citation type="journal article" date="2019" name="G3 (Bethesda)">
        <title>Hybrid Assembly of the Genome of the Entomopathogenic Nematode Steinernema carpocapsae Identifies the X-Chromosome.</title>
        <authorList>
            <person name="Serra L."/>
            <person name="Macchietto M."/>
            <person name="Macias-Munoz A."/>
            <person name="McGill C.J."/>
            <person name="Rodriguez I.M."/>
            <person name="Rodriguez B."/>
            <person name="Murad R."/>
            <person name="Mortazavi A."/>
        </authorList>
    </citation>
    <scope>NUCLEOTIDE SEQUENCE [LARGE SCALE GENOMIC DNA]</scope>
    <source>
        <strain evidence="2 3">ALL</strain>
    </source>
</reference>
<comment type="caution">
    <text evidence="2">The sequence shown here is derived from an EMBL/GenBank/DDBJ whole genome shotgun (WGS) entry which is preliminary data.</text>
</comment>
<evidence type="ECO:0000313" key="3">
    <source>
        <dbReference type="Proteomes" id="UP000298663"/>
    </source>
</evidence>
<organism evidence="2 3">
    <name type="scientific">Steinernema carpocapsae</name>
    <name type="common">Entomopathogenic nematode</name>
    <dbReference type="NCBI Taxonomy" id="34508"/>
    <lineage>
        <taxon>Eukaryota</taxon>
        <taxon>Metazoa</taxon>
        <taxon>Ecdysozoa</taxon>
        <taxon>Nematoda</taxon>
        <taxon>Chromadorea</taxon>
        <taxon>Rhabditida</taxon>
        <taxon>Tylenchina</taxon>
        <taxon>Panagrolaimomorpha</taxon>
        <taxon>Strongyloidoidea</taxon>
        <taxon>Steinernematidae</taxon>
        <taxon>Steinernema</taxon>
    </lineage>
</organism>
<reference evidence="2 3" key="1">
    <citation type="journal article" date="2015" name="Genome Biol.">
        <title>Comparative genomics of Steinernema reveals deeply conserved gene regulatory networks.</title>
        <authorList>
            <person name="Dillman A.R."/>
            <person name="Macchietto M."/>
            <person name="Porter C.F."/>
            <person name="Rogers A."/>
            <person name="Williams B."/>
            <person name="Antoshechkin I."/>
            <person name="Lee M.M."/>
            <person name="Goodwin Z."/>
            <person name="Lu X."/>
            <person name="Lewis E.E."/>
            <person name="Goodrich-Blair H."/>
            <person name="Stock S.P."/>
            <person name="Adams B.J."/>
            <person name="Sternberg P.W."/>
            <person name="Mortazavi A."/>
        </authorList>
    </citation>
    <scope>NUCLEOTIDE SEQUENCE [LARGE SCALE GENOMIC DNA]</scope>
    <source>
        <strain evidence="2 3">ALL</strain>
    </source>
</reference>
<sequence length="530" mass="60965">MHKFRGPVFLKPNPLTYAELLLKVKENQERDLALTQVCGQASRGNQVTFATYWEKVPNAQFEVWFPGTAKAEAQRIRLEREGFRLTYLCGYTINFRAQYIGVWQKPTLSANPYEAHYGLQLTECLRKDKRLNAKGFVATQFRVFNNGNAVLCTAIWEYSPRRYHSVEVGENLQLMYRRFAKDPEMLPRQVSHFFDGLTLRFVVLWSNFNNTRYPDPPESWTQNETIPVRYLKGSPELLRDDQVDFIVARVQHFMKDLNIPGLSVAISKKEQLKFAAGFGYADIRKKEVVTPHHQFRVGSVSKPITAAAIMLLVDERRISLDQKVFGKGSIFGMEFAKKHLYGKYVTDVTVRNVLEHTSGGWNNLESDAAWMEPEMTTHELIEHVLKSVPLTKKPGSTWIYSNFGYQLLGYIIERVSGDSYEEFVKRRIWSKVGVSDIQVARPSISQRSEREVLYYMSGNKLGFDPYTMLRPERIGPWGGWIASPIELLQFMAHFDGFPRKTDLITEISTAEWATPSVASNGTYGRVTYQL</sequence>
<keyword evidence="3" id="KW-1185">Reference proteome</keyword>
<evidence type="ECO:0000313" key="2">
    <source>
        <dbReference type="EMBL" id="TMS35419.1"/>
    </source>
</evidence>
<dbReference type="AlphaFoldDB" id="A0A4U8US88"/>
<dbReference type="InterPro" id="IPR012338">
    <property type="entry name" value="Beta-lactam/transpept-like"/>
</dbReference>
<evidence type="ECO:0000259" key="1">
    <source>
        <dbReference type="Pfam" id="PF00144"/>
    </source>
</evidence>
<dbReference type="PANTHER" id="PTHR46825">
    <property type="entry name" value="D-ALANYL-D-ALANINE-CARBOXYPEPTIDASE/ENDOPEPTIDASE AMPH"/>
    <property type="match status" value="1"/>
</dbReference>
<dbReference type="InterPro" id="IPR049511">
    <property type="entry name" value="PGH-like_rpt"/>
</dbReference>
<dbReference type="EMBL" id="AZBU02000001">
    <property type="protein sequence ID" value="TMS35419.1"/>
    <property type="molecule type" value="Genomic_DNA"/>
</dbReference>
<dbReference type="Pfam" id="PF17660">
    <property type="entry name" value="BTRD1"/>
    <property type="match status" value="2"/>
</dbReference>
<dbReference type="Pfam" id="PF00144">
    <property type="entry name" value="Beta-lactamase"/>
    <property type="match status" value="1"/>
</dbReference>
<protein>
    <recommendedName>
        <fullName evidence="1">Beta-lactamase-related domain-containing protein</fullName>
    </recommendedName>
</protein>
<dbReference type="InterPro" id="IPR001466">
    <property type="entry name" value="Beta-lactam-related"/>
</dbReference>
<feature type="domain" description="Beta-lactamase-related" evidence="1">
    <location>
        <begin position="248"/>
        <end position="496"/>
    </location>
</feature>
<proteinExistence type="predicted"/>
<name>A0A4U8US88_STECR</name>
<dbReference type="InterPro" id="IPR050491">
    <property type="entry name" value="AmpC-like"/>
</dbReference>
<dbReference type="PANTHER" id="PTHR46825:SF13">
    <property type="entry name" value="BETA-LACTAMASE-RELATED DOMAIN-CONTAINING PROTEIN"/>
    <property type="match status" value="1"/>
</dbReference>